<evidence type="ECO:0000256" key="7">
    <source>
        <dbReference type="NCBIfam" id="TIGR02967"/>
    </source>
</evidence>
<dbReference type="RefSeq" id="WP_097147282.1">
    <property type="nucleotide sequence ID" value="NZ_OBEA01000008.1"/>
</dbReference>
<dbReference type="NCBIfam" id="TIGR02967">
    <property type="entry name" value="guan_deamin"/>
    <property type="match status" value="1"/>
</dbReference>
<reference evidence="10 13" key="2">
    <citation type="journal article" date="2018" name="Int. J. Syst. Evol. Microbiol.">
        <title>Pseudooceanicola lipolyticus sp. nov., a marine alphaproteobacterium, reclassification of Oceanicola flagellatus as Pseudooceanicola flagellatus comb. nov. and emended description of the genus Pseudooceanicola.</title>
        <authorList>
            <person name="Huang M.-M."/>
            <person name="Guo L.-L."/>
            <person name="Wu Y.-H."/>
            <person name="Lai Q.-L."/>
            <person name="Shao Z.-Z."/>
            <person name="Wang C.-S."/>
            <person name="Wu M."/>
            <person name="Xu X.-W."/>
        </authorList>
    </citation>
    <scope>NUCLEOTIDE SEQUENCE [LARGE SCALE GENOMIC DNA]</scope>
    <source>
        <strain evidence="10 13">Ar-45</strain>
    </source>
</reference>
<evidence type="ECO:0000256" key="4">
    <source>
        <dbReference type="ARBA" id="ARBA00022723"/>
    </source>
</evidence>
<comment type="similarity">
    <text evidence="2 8">Belongs to the metallo-dependent hydrolases superfamily. ATZ/TRZ family.</text>
</comment>
<dbReference type="PANTHER" id="PTHR11271">
    <property type="entry name" value="GUANINE DEAMINASE"/>
    <property type="match status" value="1"/>
</dbReference>
<evidence type="ECO:0000259" key="9">
    <source>
        <dbReference type="Pfam" id="PF01979"/>
    </source>
</evidence>
<organism evidence="11 12">
    <name type="scientific">Pseudooceanicola antarcticus</name>
    <dbReference type="NCBI Taxonomy" id="1247613"/>
    <lineage>
        <taxon>Bacteria</taxon>
        <taxon>Pseudomonadati</taxon>
        <taxon>Pseudomonadota</taxon>
        <taxon>Alphaproteobacteria</taxon>
        <taxon>Rhodobacterales</taxon>
        <taxon>Paracoccaceae</taxon>
        <taxon>Pseudooceanicola</taxon>
    </lineage>
</organism>
<dbReference type="GO" id="GO:0006147">
    <property type="term" value="P:guanine catabolic process"/>
    <property type="evidence" value="ECO:0007669"/>
    <property type="project" value="UniProtKB-UniRule"/>
</dbReference>
<keyword evidence="4 8" id="KW-0479">Metal-binding</keyword>
<dbReference type="PANTHER" id="PTHR11271:SF6">
    <property type="entry name" value="GUANINE DEAMINASE"/>
    <property type="match status" value="1"/>
</dbReference>
<comment type="pathway">
    <text evidence="1 8">Purine metabolism; guanine degradation; xanthine from guanine: step 1/1.</text>
</comment>
<dbReference type="InterPro" id="IPR032466">
    <property type="entry name" value="Metal_Hydrolase"/>
</dbReference>
<comment type="cofactor">
    <cofactor evidence="8">
        <name>Zn(2+)</name>
        <dbReference type="ChEBI" id="CHEBI:29105"/>
    </cofactor>
    <text evidence="8">Binds 1 zinc ion per subunit.</text>
</comment>
<evidence type="ECO:0000256" key="8">
    <source>
        <dbReference type="RuleBase" id="RU366009"/>
    </source>
</evidence>
<keyword evidence="13" id="KW-1185">Reference proteome</keyword>
<dbReference type="SUPFAM" id="SSF51556">
    <property type="entry name" value="Metallo-dependent hydrolases"/>
    <property type="match status" value="1"/>
</dbReference>
<accession>A0A285JEH9</accession>
<dbReference type="InterPro" id="IPR011059">
    <property type="entry name" value="Metal-dep_hydrolase_composite"/>
</dbReference>
<evidence type="ECO:0000313" key="10">
    <source>
        <dbReference type="EMBL" id="PJE31072.1"/>
    </source>
</evidence>
<keyword evidence="5 8" id="KW-0378">Hydrolase</keyword>
<reference evidence="11 12" key="1">
    <citation type="submission" date="2017-09" db="EMBL/GenBank/DDBJ databases">
        <authorList>
            <person name="Ehlers B."/>
            <person name="Leendertz F.H."/>
        </authorList>
    </citation>
    <scope>NUCLEOTIDE SEQUENCE [LARGE SCALE GENOMIC DNA]</scope>
    <source>
        <strain evidence="11 12">CGMCC 1.12662</strain>
    </source>
</reference>
<dbReference type="EC" id="3.5.4.3" evidence="3 7"/>
<dbReference type="GO" id="GO:0008892">
    <property type="term" value="F:guanine deaminase activity"/>
    <property type="evidence" value="ECO:0007669"/>
    <property type="project" value="UniProtKB-UniRule"/>
</dbReference>
<keyword evidence="6 8" id="KW-0862">Zinc</keyword>
<dbReference type="Pfam" id="PF01979">
    <property type="entry name" value="Amidohydro_1"/>
    <property type="match status" value="1"/>
</dbReference>
<dbReference type="EMBL" id="OBEA01000008">
    <property type="protein sequence ID" value="SNY58689.1"/>
    <property type="molecule type" value="Genomic_DNA"/>
</dbReference>
<evidence type="ECO:0000256" key="3">
    <source>
        <dbReference type="ARBA" id="ARBA00012781"/>
    </source>
</evidence>
<dbReference type="InterPro" id="IPR051607">
    <property type="entry name" value="Metallo-dep_hydrolases"/>
</dbReference>
<evidence type="ECO:0000313" key="12">
    <source>
        <dbReference type="Proteomes" id="UP000231655"/>
    </source>
</evidence>
<comment type="function">
    <text evidence="8">Catalyzes the hydrolytic deamination of guanine, producing xanthine and ammonia.</text>
</comment>
<dbReference type="Gene3D" id="3.20.20.140">
    <property type="entry name" value="Metal-dependent hydrolases"/>
    <property type="match status" value="1"/>
</dbReference>
<comment type="catalytic activity">
    <reaction evidence="8">
        <text>guanine + H2O + H(+) = xanthine + NH4(+)</text>
        <dbReference type="Rhea" id="RHEA:14665"/>
        <dbReference type="ChEBI" id="CHEBI:15377"/>
        <dbReference type="ChEBI" id="CHEBI:15378"/>
        <dbReference type="ChEBI" id="CHEBI:16235"/>
        <dbReference type="ChEBI" id="CHEBI:17712"/>
        <dbReference type="ChEBI" id="CHEBI:28938"/>
        <dbReference type="EC" id="3.5.4.3"/>
    </reaction>
</comment>
<dbReference type="InterPro" id="IPR014311">
    <property type="entry name" value="Guanine_deaminase"/>
</dbReference>
<name>A0A285JEH9_9RHOB</name>
<dbReference type="Proteomes" id="UP000231655">
    <property type="component" value="Unassembled WGS sequence"/>
</dbReference>
<dbReference type="GO" id="GO:0008270">
    <property type="term" value="F:zinc ion binding"/>
    <property type="evidence" value="ECO:0007669"/>
    <property type="project" value="UniProtKB-UniRule"/>
</dbReference>
<evidence type="ECO:0000256" key="5">
    <source>
        <dbReference type="ARBA" id="ARBA00022801"/>
    </source>
</evidence>
<evidence type="ECO:0000313" key="11">
    <source>
        <dbReference type="EMBL" id="SNY58689.1"/>
    </source>
</evidence>
<sequence>MGTADFARVITGTAFHTPARDRLEVLEDHAFVLDSTGTITQMLPAGDARRTELVEAARSRGVLEELPKGSFLIPGLVDLHIHAPQWPQLGKALDAPLEVWLHKYTFPMEARFADTAFAAEVYDEMVATLLAHGTTTAVYFGSVEVEPNLVLAEACLRHGQRALIGKVAMDDPDNCPPYYRDDSAQAGLDATRRFITELRQMAGEDPLVLPVVTPRFIPSCSDELLAGLGALAKELDCHVQTHCSESDWEVGHVAARLGQTDCEALSGHGLLTERTVLAHSNFITEDDMGLLCAHGSAVAHCPMSNAYFANAVFPLRQALERGVKVGLGTDISGGFSPSLFDAARHALMASRHAASGTDPSLPPEARGPGSRPLSTVETFWLATASGGAALDLPIGQFAPGYRFDALAIEANAPGSGFRHYAALDAPEDCFEKLVLTADRGAIARIWVDGTPRLD</sequence>
<evidence type="ECO:0000256" key="1">
    <source>
        <dbReference type="ARBA" id="ARBA00004984"/>
    </source>
</evidence>
<proteinExistence type="inferred from homology"/>
<feature type="domain" description="Amidohydrolase-related" evidence="9">
    <location>
        <begin position="71"/>
        <end position="449"/>
    </location>
</feature>
<protein>
    <recommendedName>
        <fullName evidence="3 7">Guanine deaminase</fullName>
        <shortName evidence="8">Guanase</shortName>
        <ecNumber evidence="3 7">3.5.4.3</ecNumber>
    </recommendedName>
    <alternativeName>
        <fullName evidence="8">Guanine aminohydrolase</fullName>
    </alternativeName>
</protein>
<dbReference type="AlphaFoldDB" id="A0A285JEH9"/>
<evidence type="ECO:0000256" key="6">
    <source>
        <dbReference type="ARBA" id="ARBA00022833"/>
    </source>
</evidence>
<evidence type="ECO:0000313" key="13">
    <source>
        <dbReference type="Proteomes" id="UP000231702"/>
    </source>
</evidence>
<dbReference type="Proteomes" id="UP000231702">
    <property type="component" value="Unassembled WGS sequence"/>
</dbReference>
<dbReference type="OrthoDB" id="9787621at2"/>
<dbReference type="EMBL" id="PGTD01000011">
    <property type="protein sequence ID" value="PJE31072.1"/>
    <property type="molecule type" value="Genomic_DNA"/>
</dbReference>
<gene>
    <name evidence="10" type="primary">guaD</name>
    <name evidence="10" type="ORF">CVM39_04585</name>
    <name evidence="11" type="ORF">SAMN06297129_3591</name>
</gene>
<dbReference type="InterPro" id="IPR006680">
    <property type="entry name" value="Amidohydro-rel"/>
</dbReference>
<dbReference type="UniPathway" id="UPA00603">
    <property type="reaction ID" value="UER00660"/>
</dbReference>
<evidence type="ECO:0000256" key="2">
    <source>
        <dbReference type="ARBA" id="ARBA00006745"/>
    </source>
</evidence>
<dbReference type="Gene3D" id="2.30.40.10">
    <property type="entry name" value="Urease, subunit C, domain 1"/>
    <property type="match status" value="1"/>
</dbReference>
<dbReference type="GO" id="GO:0005829">
    <property type="term" value="C:cytosol"/>
    <property type="evidence" value="ECO:0007669"/>
    <property type="project" value="TreeGrafter"/>
</dbReference>